<dbReference type="AlphaFoldDB" id="A0A840W7I5"/>
<dbReference type="SUPFAM" id="SSF52402">
    <property type="entry name" value="Adenine nucleotide alpha hydrolases-like"/>
    <property type="match status" value="1"/>
</dbReference>
<sequence length="92" mass="9637">MEDFTTDGTVHNAHGGESAMVDDGLTEPKVVVGIDGSPTASAALLWAAAEAGRRGRSLHVVYALAMPLVMSVYAGPTRFPRRRRSPSRAAGS</sequence>
<dbReference type="Gene3D" id="3.40.50.620">
    <property type="entry name" value="HUPs"/>
    <property type="match status" value="1"/>
</dbReference>
<dbReference type="Proteomes" id="UP000579647">
    <property type="component" value="Unassembled WGS sequence"/>
</dbReference>
<accession>A0A840W7I5</accession>
<dbReference type="InterPro" id="IPR014729">
    <property type="entry name" value="Rossmann-like_a/b/a_fold"/>
</dbReference>
<proteinExistence type="predicted"/>
<keyword evidence="5" id="KW-1185">Reference proteome</keyword>
<dbReference type="Pfam" id="PF00582">
    <property type="entry name" value="Usp"/>
    <property type="match status" value="1"/>
</dbReference>
<organism evidence="4 5">
    <name type="scientific">Nocardiopsis metallicus</name>
    <dbReference type="NCBI Taxonomy" id="179819"/>
    <lineage>
        <taxon>Bacteria</taxon>
        <taxon>Bacillati</taxon>
        <taxon>Actinomycetota</taxon>
        <taxon>Actinomycetes</taxon>
        <taxon>Streptosporangiales</taxon>
        <taxon>Nocardiopsidaceae</taxon>
        <taxon>Nocardiopsis</taxon>
    </lineage>
</organism>
<evidence type="ECO:0000256" key="1">
    <source>
        <dbReference type="SAM" id="MobiDB-lite"/>
    </source>
</evidence>
<evidence type="ECO:0000256" key="2">
    <source>
        <dbReference type="SAM" id="Phobius"/>
    </source>
</evidence>
<feature type="domain" description="UspA" evidence="3">
    <location>
        <begin position="29"/>
        <end position="68"/>
    </location>
</feature>
<protein>
    <recommendedName>
        <fullName evidence="3">UspA domain-containing protein</fullName>
    </recommendedName>
</protein>
<dbReference type="EMBL" id="JACHDO010000001">
    <property type="protein sequence ID" value="MBB5491994.1"/>
    <property type="molecule type" value="Genomic_DNA"/>
</dbReference>
<gene>
    <name evidence="4" type="ORF">HNR07_003131</name>
</gene>
<feature type="region of interest" description="Disordered" evidence="1">
    <location>
        <begin position="1"/>
        <end position="22"/>
    </location>
</feature>
<evidence type="ECO:0000313" key="4">
    <source>
        <dbReference type="EMBL" id="MBB5491994.1"/>
    </source>
</evidence>
<reference evidence="4 5" key="1">
    <citation type="submission" date="2020-08" db="EMBL/GenBank/DDBJ databases">
        <title>Sequencing the genomes of 1000 actinobacteria strains.</title>
        <authorList>
            <person name="Klenk H.-P."/>
        </authorList>
    </citation>
    <scope>NUCLEOTIDE SEQUENCE [LARGE SCALE GENOMIC DNA]</scope>
    <source>
        <strain evidence="4 5">DSM 44598</strain>
    </source>
</reference>
<name>A0A840W7I5_9ACTN</name>
<keyword evidence="2" id="KW-0472">Membrane</keyword>
<comment type="caution">
    <text evidence="4">The sequence shown here is derived from an EMBL/GenBank/DDBJ whole genome shotgun (WGS) entry which is preliminary data.</text>
</comment>
<keyword evidence="2" id="KW-0812">Transmembrane</keyword>
<evidence type="ECO:0000259" key="3">
    <source>
        <dbReference type="Pfam" id="PF00582"/>
    </source>
</evidence>
<feature type="transmembrane region" description="Helical" evidence="2">
    <location>
        <begin position="60"/>
        <end position="79"/>
    </location>
</feature>
<evidence type="ECO:0000313" key="5">
    <source>
        <dbReference type="Proteomes" id="UP000579647"/>
    </source>
</evidence>
<dbReference type="InterPro" id="IPR006016">
    <property type="entry name" value="UspA"/>
</dbReference>
<keyword evidence="2" id="KW-1133">Transmembrane helix</keyword>